<protein>
    <submittedName>
        <fullName evidence="1">Uncharacterized protein</fullName>
    </submittedName>
</protein>
<dbReference type="KEGG" id="ovi:T265_04682"/>
<dbReference type="Proteomes" id="UP000054324">
    <property type="component" value="Unassembled WGS sequence"/>
</dbReference>
<gene>
    <name evidence="1" type="ORF">T265_04682</name>
</gene>
<reference evidence="1 2" key="1">
    <citation type="submission" date="2013-11" db="EMBL/GenBank/DDBJ databases">
        <title>Opisthorchis viverrini - life in the bile duct.</title>
        <authorList>
            <person name="Young N.D."/>
            <person name="Nagarajan N."/>
            <person name="Lin S.J."/>
            <person name="Korhonen P.K."/>
            <person name="Jex A.R."/>
            <person name="Hall R.S."/>
            <person name="Safavi-Hemami H."/>
            <person name="Kaewkong W."/>
            <person name="Bertrand D."/>
            <person name="Gao S."/>
            <person name="Seet Q."/>
            <person name="Wongkham S."/>
            <person name="Teh B.T."/>
            <person name="Wongkham C."/>
            <person name="Intapan P.M."/>
            <person name="Maleewong W."/>
            <person name="Yang X."/>
            <person name="Hu M."/>
            <person name="Wang Z."/>
            <person name="Hofmann A."/>
            <person name="Sternberg P.W."/>
            <person name="Tan P."/>
            <person name="Wang J."/>
            <person name="Gasser R.B."/>
        </authorList>
    </citation>
    <scope>NUCLEOTIDE SEQUENCE [LARGE SCALE GENOMIC DNA]</scope>
</reference>
<dbReference type="GeneID" id="20318864"/>
<dbReference type="RefSeq" id="XP_009167737.1">
    <property type="nucleotide sequence ID" value="XM_009169473.1"/>
</dbReference>
<name>A0A074ZN49_OPIVI</name>
<keyword evidence="2" id="KW-1185">Reference proteome</keyword>
<organism evidence="1 2">
    <name type="scientific">Opisthorchis viverrini</name>
    <name type="common">Southeast Asian liver fluke</name>
    <dbReference type="NCBI Taxonomy" id="6198"/>
    <lineage>
        <taxon>Eukaryota</taxon>
        <taxon>Metazoa</taxon>
        <taxon>Spiralia</taxon>
        <taxon>Lophotrochozoa</taxon>
        <taxon>Platyhelminthes</taxon>
        <taxon>Trematoda</taxon>
        <taxon>Digenea</taxon>
        <taxon>Opisthorchiida</taxon>
        <taxon>Opisthorchiata</taxon>
        <taxon>Opisthorchiidae</taxon>
        <taxon>Opisthorchis</taxon>
    </lineage>
</organism>
<evidence type="ECO:0000313" key="1">
    <source>
        <dbReference type="EMBL" id="KER28551.1"/>
    </source>
</evidence>
<sequence length="91" mass="10214">MARRICRKTEGISTLPCLIFGNPRVTTSLIPMWSIAYDFVLWIYYLERGVVVTRSPCMSDVRGSNSGTAIGYALLMSSDKSETQVRCFLLV</sequence>
<dbReference type="EMBL" id="KL596697">
    <property type="protein sequence ID" value="KER28551.1"/>
    <property type="molecule type" value="Genomic_DNA"/>
</dbReference>
<proteinExistence type="predicted"/>
<accession>A0A074ZN49</accession>
<dbReference type="CTD" id="20318864"/>
<evidence type="ECO:0000313" key="2">
    <source>
        <dbReference type="Proteomes" id="UP000054324"/>
    </source>
</evidence>
<dbReference type="AlphaFoldDB" id="A0A074ZN49"/>